<dbReference type="PANTHER" id="PTHR21248">
    <property type="entry name" value="CARDIOLIPIN SYNTHASE"/>
    <property type="match status" value="1"/>
</dbReference>
<dbReference type="GO" id="GO:0008808">
    <property type="term" value="F:cardiolipin synthase activity"/>
    <property type="evidence" value="ECO:0007669"/>
    <property type="project" value="InterPro"/>
</dbReference>
<evidence type="ECO:0000256" key="7">
    <source>
        <dbReference type="ARBA" id="ARBA00023209"/>
    </source>
</evidence>
<dbReference type="EMBL" id="FOVE01000005">
    <property type="protein sequence ID" value="SFN23887.1"/>
    <property type="molecule type" value="Genomic_DNA"/>
</dbReference>
<keyword evidence="7 9" id="KW-0594">Phospholipid biosynthesis</keyword>
<proteinExistence type="inferred from homology"/>
<dbReference type="EC" id="2.7.8.-" evidence="9"/>
<evidence type="ECO:0000313" key="12">
    <source>
        <dbReference type="Proteomes" id="UP000242869"/>
    </source>
</evidence>
<name>A0A1I4XDB5_9NEIS</name>
<comment type="similarity">
    <text evidence="9">Belongs to the phospholipase D family. Cardiolipin synthase subfamily. ClsB sub-subfamily.</text>
</comment>
<comment type="catalytic activity">
    <reaction evidence="9">
        <text>2 a 1,2-diacyl-sn-glycero-3-phospho-(1'-sn-glycerol) = a cardiolipin + glycerol</text>
        <dbReference type="Rhea" id="RHEA:31451"/>
        <dbReference type="ChEBI" id="CHEBI:17754"/>
        <dbReference type="ChEBI" id="CHEBI:62237"/>
        <dbReference type="ChEBI" id="CHEBI:64716"/>
    </reaction>
</comment>
<organism evidence="11 12">
    <name type="scientific">Formivibrio citricus</name>
    <dbReference type="NCBI Taxonomy" id="83765"/>
    <lineage>
        <taxon>Bacteria</taxon>
        <taxon>Pseudomonadati</taxon>
        <taxon>Pseudomonadota</taxon>
        <taxon>Betaproteobacteria</taxon>
        <taxon>Neisseriales</taxon>
        <taxon>Chitinibacteraceae</taxon>
        <taxon>Formivibrio</taxon>
    </lineage>
</organism>
<keyword evidence="8 9" id="KW-1208">Phospholipid metabolism</keyword>
<evidence type="ECO:0000256" key="2">
    <source>
        <dbReference type="ARBA" id="ARBA00022516"/>
    </source>
</evidence>
<dbReference type="InterPro" id="IPR001736">
    <property type="entry name" value="PLipase_D/transphosphatidylase"/>
</dbReference>
<evidence type="ECO:0000256" key="3">
    <source>
        <dbReference type="ARBA" id="ARBA00022679"/>
    </source>
</evidence>
<feature type="active site" evidence="9">
    <location>
        <position position="112"/>
    </location>
</feature>
<dbReference type="Pfam" id="PF13091">
    <property type="entry name" value="PLDc_2"/>
    <property type="match status" value="2"/>
</dbReference>
<dbReference type="InterPro" id="IPR025202">
    <property type="entry name" value="PLD-like_dom"/>
</dbReference>
<dbReference type="AlphaFoldDB" id="A0A1I4XDB5"/>
<feature type="active site" evidence="9">
    <location>
        <position position="114"/>
    </location>
</feature>
<dbReference type="RefSeq" id="WP_091192096.1">
    <property type="nucleotide sequence ID" value="NZ_FOVE01000005.1"/>
</dbReference>
<dbReference type="GO" id="GO:0032049">
    <property type="term" value="P:cardiolipin biosynthetic process"/>
    <property type="evidence" value="ECO:0007669"/>
    <property type="project" value="InterPro"/>
</dbReference>
<feature type="active site" evidence="9">
    <location>
        <position position="295"/>
    </location>
</feature>
<dbReference type="HAMAP" id="MF_01917">
    <property type="entry name" value="Cardiolipin_synth_ClsB"/>
    <property type="match status" value="1"/>
</dbReference>
<dbReference type="GO" id="GO:0005886">
    <property type="term" value="C:plasma membrane"/>
    <property type="evidence" value="ECO:0007669"/>
    <property type="project" value="UniProtKB-SubCell"/>
</dbReference>
<evidence type="ECO:0000256" key="1">
    <source>
        <dbReference type="ARBA" id="ARBA00022475"/>
    </source>
</evidence>
<dbReference type="SUPFAM" id="SSF56024">
    <property type="entry name" value="Phospholipase D/nuclease"/>
    <property type="match status" value="2"/>
</dbReference>
<dbReference type="OrthoDB" id="9762009at2"/>
<dbReference type="PROSITE" id="PS50035">
    <property type="entry name" value="PLD"/>
    <property type="match status" value="2"/>
</dbReference>
<protein>
    <recommendedName>
        <fullName evidence="9">Cardiolipin synthase B</fullName>
        <shortName evidence="9">CL synthase</shortName>
        <ecNumber evidence="9">2.7.8.-</ecNumber>
    </recommendedName>
</protein>
<gene>
    <name evidence="9" type="primary">clsB</name>
    <name evidence="11" type="ORF">SAMN05660284_00974</name>
</gene>
<dbReference type="NCBIfam" id="NF008427">
    <property type="entry name" value="PRK11263.1"/>
    <property type="match status" value="1"/>
</dbReference>
<comment type="function">
    <text evidence="9">Catalyzes the phosphatidyl group transfer from one phosphatidylglycerol molecule to another to form cardiolipin (CL) (diphosphatidylglycerol) and glycerol.</text>
</comment>
<feature type="domain" description="PLD phosphodiesterase" evidence="10">
    <location>
        <begin position="288"/>
        <end position="315"/>
    </location>
</feature>
<keyword evidence="4" id="KW-0677">Repeat</keyword>
<keyword evidence="3 9" id="KW-0808">Transferase</keyword>
<dbReference type="InterPro" id="IPR030872">
    <property type="entry name" value="Cardiolipin_synth_ClsB"/>
</dbReference>
<dbReference type="Gene3D" id="3.30.870.10">
    <property type="entry name" value="Endonuclease Chain A"/>
    <property type="match status" value="2"/>
</dbReference>
<dbReference type="STRING" id="83765.SAMN05660284_00974"/>
<keyword evidence="5 9" id="KW-0443">Lipid metabolism</keyword>
<keyword evidence="12" id="KW-1185">Reference proteome</keyword>
<evidence type="ECO:0000313" key="11">
    <source>
        <dbReference type="EMBL" id="SFN23887.1"/>
    </source>
</evidence>
<keyword evidence="1 9" id="KW-1003">Cell membrane</keyword>
<evidence type="ECO:0000256" key="8">
    <source>
        <dbReference type="ARBA" id="ARBA00023264"/>
    </source>
</evidence>
<evidence type="ECO:0000256" key="4">
    <source>
        <dbReference type="ARBA" id="ARBA00022737"/>
    </source>
</evidence>
<evidence type="ECO:0000256" key="5">
    <source>
        <dbReference type="ARBA" id="ARBA00023098"/>
    </source>
</evidence>
<evidence type="ECO:0000259" key="10">
    <source>
        <dbReference type="PROSITE" id="PS50035"/>
    </source>
</evidence>
<dbReference type="SMART" id="SM00155">
    <property type="entry name" value="PLDc"/>
    <property type="match status" value="2"/>
</dbReference>
<sequence>MPGYVKGNRLRLLFNGVEYFPSLLEAIRSARHEILIETYIYEFDEIGEAVADALTAAVARGVVVKLLLDGFGAAGFPQAQQDRLLAAGVQVLFFRPEAGRSFFARTRLRRLHRKLVVIDGEVGFVGGINIISDYNQDIADLAPRYDYAVEVRGPLVPRMHASMSRLWRRSAWARFKHEWLRRSHLRPVGEIAGAAEARFVVRDTLRHRRDIEREYLRAIESAKREIVIANAYFLPGWRFRHALKRAAARGVRVVLLLQGVTEYVLLHHATRGFYHQLLAAGTEIHEYRKGFMHAKVAVIDGLWSTVGSSNLDPFSLLLAREANVFVRDGEFSGILRADLQRVLDEDSVQIRLEDLHRAGWFQRVMDWACFGLTRLMMGFSGYGGKRYLE</sequence>
<reference evidence="12" key="1">
    <citation type="submission" date="2016-10" db="EMBL/GenBank/DDBJ databases">
        <authorList>
            <person name="Varghese N."/>
            <person name="Submissions S."/>
        </authorList>
    </citation>
    <scope>NUCLEOTIDE SEQUENCE [LARGE SCALE GENOMIC DNA]</scope>
    <source>
        <strain evidence="12">DSM 6150</strain>
    </source>
</reference>
<feature type="active site" evidence="9">
    <location>
        <position position="119"/>
    </location>
</feature>
<dbReference type="PANTHER" id="PTHR21248:SF23">
    <property type="entry name" value="CARDIOLIPIN SYNTHASE B"/>
    <property type="match status" value="1"/>
</dbReference>
<comment type="subcellular location">
    <subcellularLocation>
        <location evidence="9">Cell membrane</location>
        <topology evidence="9">Peripheral membrane protein</topology>
    </subcellularLocation>
</comment>
<dbReference type="Proteomes" id="UP000242869">
    <property type="component" value="Unassembled WGS sequence"/>
</dbReference>
<evidence type="ECO:0000256" key="9">
    <source>
        <dbReference type="HAMAP-Rule" id="MF_01917"/>
    </source>
</evidence>
<dbReference type="CDD" id="cd09159">
    <property type="entry name" value="PLDc_ybhO_like_2"/>
    <property type="match status" value="1"/>
</dbReference>
<evidence type="ECO:0000256" key="6">
    <source>
        <dbReference type="ARBA" id="ARBA00023136"/>
    </source>
</evidence>
<keyword evidence="2 9" id="KW-0444">Lipid biosynthesis</keyword>
<feature type="domain" description="PLD phosphodiesterase" evidence="10">
    <location>
        <begin position="107"/>
        <end position="134"/>
    </location>
</feature>
<feature type="active site" evidence="9">
    <location>
        <position position="293"/>
    </location>
</feature>
<accession>A0A1I4XDB5</accession>
<dbReference type="CDD" id="cd09110">
    <property type="entry name" value="PLDc_CLS_1"/>
    <property type="match status" value="1"/>
</dbReference>
<keyword evidence="6 9" id="KW-0472">Membrane</keyword>
<feature type="active site" evidence="9">
    <location>
        <position position="300"/>
    </location>
</feature>